<accession>A0ABR9T4N6</accession>
<sequence length="97" mass="11195">MLLRKDFLNQFLCASFAGARRLLFPKKKQKSSLYPFARMASASSCYWQMAKATFVEYERIVYFLYNLCTSAEFKRTALADLDVQAADDVLQNRTIST</sequence>
<evidence type="ECO:0000313" key="2">
    <source>
        <dbReference type="Proteomes" id="UP000618319"/>
    </source>
</evidence>
<dbReference type="Proteomes" id="UP000618319">
    <property type="component" value="Unassembled WGS sequence"/>
</dbReference>
<comment type="caution">
    <text evidence="1">The sequence shown here is derived from an EMBL/GenBank/DDBJ whole genome shotgun (WGS) entry which is preliminary data.</text>
</comment>
<name>A0ABR9T4N6_9SPHI</name>
<protein>
    <submittedName>
        <fullName evidence="1">Uncharacterized protein</fullName>
    </submittedName>
</protein>
<dbReference type="EMBL" id="PSKQ01000017">
    <property type="protein sequence ID" value="MBE8720034.1"/>
    <property type="molecule type" value="Genomic_DNA"/>
</dbReference>
<gene>
    <name evidence="1" type="ORF">C4F40_04740</name>
</gene>
<proteinExistence type="predicted"/>
<evidence type="ECO:0000313" key="1">
    <source>
        <dbReference type="EMBL" id="MBE8720034.1"/>
    </source>
</evidence>
<organism evidence="1 2">
    <name type="scientific">Sphingobacterium pedocola</name>
    <dbReference type="NCBI Taxonomy" id="2082722"/>
    <lineage>
        <taxon>Bacteria</taxon>
        <taxon>Pseudomonadati</taxon>
        <taxon>Bacteroidota</taxon>
        <taxon>Sphingobacteriia</taxon>
        <taxon>Sphingobacteriales</taxon>
        <taxon>Sphingobacteriaceae</taxon>
        <taxon>Sphingobacterium</taxon>
    </lineage>
</organism>
<keyword evidence="2" id="KW-1185">Reference proteome</keyword>
<reference evidence="1 2" key="1">
    <citation type="submission" date="2018-02" db="EMBL/GenBank/DDBJ databases">
        <title>Sphingobacterium KA21.</title>
        <authorList>
            <person name="Vasarhelyi B.M."/>
            <person name="Deshmukh S."/>
            <person name="Balint B."/>
            <person name="Kukolya J."/>
        </authorList>
    </citation>
    <scope>NUCLEOTIDE SEQUENCE [LARGE SCALE GENOMIC DNA]</scope>
    <source>
        <strain evidence="1 2">Ka21</strain>
    </source>
</reference>